<dbReference type="InterPro" id="IPR017871">
    <property type="entry name" value="ABC_transporter-like_CS"/>
</dbReference>
<evidence type="ECO:0000313" key="8">
    <source>
        <dbReference type="Proteomes" id="UP001174909"/>
    </source>
</evidence>
<dbReference type="PROSITE" id="PS50893">
    <property type="entry name" value="ABC_TRANSPORTER_2"/>
    <property type="match status" value="2"/>
</dbReference>
<evidence type="ECO:0000256" key="5">
    <source>
        <dbReference type="SAM" id="MobiDB-lite"/>
    </source>
</evidence>
<dbReference type="InterPro" id="IPR050611">
    <property type="entry name" value="ABCF"/>
</dbReference>
<organism evidence="7 8">
    <name type="scientific">Geodia barretti</name>
    <name type="common">Barrett's horny sponge</name>
    <dbReference type="NCBI Taxonomy" id="519541"/>
    <lineage>
        <taxon>Eukaryota</taxon>
        <taxon>Metazoa</taxon>
        <taxon>Porifera</taxon>
        <taxon>Demospongiae</taxon>
        <taxon>Heteroscleromorpha</taxon>
        <taxon>Tetractinellida</taxon>
        <taxon>Astrophorina</taxon>
        <taxon>Geodiidae</taxon>
        <taxon>Geodia</taxon>
    </lineage>
</organism>
<dbReference type="PROSITE" id="PS00211">
    <property type="entry name" value="ABC_TRANSPORTER_1"/>
    <property type="match status" value="1"/>
</dbReference>
<keyword evidence="8" id="KW-1185">Reference proteome</keyword>
<evidence type="ECO:0000259" key="6">
    <source>
        <dbReference type="PROSITE" id="PS50893"/>
    </source>
</evidence>
<evidence type="ECO:0000256" key="1">
    <source>
        <dbReference type="ARBA" id="ARBA00011054"/>
    </source>
</evidence>
<keyword evidence="2" id="KW-0677">Repeat</keyword>
<accession>A0AA35SP35</accession>
<dbReference type="InterPro" id="IPR003593">
    <property type="entry name" value="AAA+_ATPase"/>
</dbReference>
<dbReference type="Pfam" id="PF12848">
    <property type="entry name" value="ABC_tran_Xtn"/>
    <property type="match status" value="1"/>
</dbReference>
<evidence type="ECO:0000313" key="7">
    <source>
        <dbReference type="EMBL" id="CAI8033119.1"/>
    </source>
</evidence>
<dbReference type="PANTHER" id="PTHR19211">
    <property type="entry name" value="ATP-BINDING TRANSPORT PROTEIN-RELATED"/>
    <property type="match status" value="1"/>
</dbReference>
<comment type="similarity">
    <text evidence="1">Belongs to the ABC transporter superfamily. ABCF family. EF3 subfamily.</text>
</comment>
<proteinExistence type="inferred from homology"/>
<dbReference type="Gene3D" id="3.40.50.300">
    <property type="entry name" value="P-loop containing nucleotide triphosphate hydrolases"/>
    <property type="match status" value="2"/>
</dbReference>
<dbReference type="GO" id="GO:0005524">
    <property type="term" value="F:ATP binding"/>
    <property type="evidence" value="ECO:0007669"/>
    <property type="project" value="UniProtKB-KW"/>
</dbReference>
<dbReference type="PANTHER" id="PTHR19211:SF15">
    <property type="entry name" value="ATP-BINDING CASSETTE SUB-FAMILY F MEMBER 2"/>
    <property type="match status" value="1"/>
</dbReference>
<dbReference type="SMART" id="SM00382">
    <property type="entry name" value="AAA"/>
    <property type="match status" value="2"/>
</dbReference>
<protein>
    <submittedName>
        <fullName evidence="7">ATP-binding cassette sub-family F member 2</fullName>
    </submittedName>
</protein>
<feature type="domain" description="ABC transporter" evidence="6">
    <location>
        <begin position="96"/>
        <end position="337"/>
    </location>
</feature>
<dbReference type="CDD" id="cd03221">
    <property type="entry name" value="ABCF_EF-3"/>
    <property type="match status" value="2"/>
</dbReference>
<dbReference type="AlphaFoldDB" id="A0AA35SP35"/>
<reference evidence="7" key="1">
    <citation type="submission" date="2023-03" db="EMBL/GenBank/DDBJ databases">
        <authorList>
            <person name="Steffen K."/>
            <person name="Cardenas P."/>
        </authorList>
    </citation>
    <scope>NUCLEOTIDE SEQUENCE</scope>
</reference>
<evidence type="ECO:0000256" key="3">
    <source>
        <dbReference type="ARBA" id="ARBA00022741"/>
    </source>
</evidence>
<evidence type="ECO:0000256" key="4">
    <source>
        <dbReference type="ARBA" id="ARBA00022840"/>
    </source>
</evidence>
<sequence length="623" mass="70179">MPSESAKKRQAQKKERERQRQKQTSAKKKQKAEEQVNGASGGVDGNECSEGACAAAPGAVTPSEDDAKVKSKPVDKKSAARSCTGVLASHPLSRDIHINRLSITFHGVELLSDTGLELNIGRRYGLVGLNGSGKSTLLDALGNREVPIPPNMDIFHLTEEVAASDMTPLQCVMEVDEERLRLETEAETLMKLSGDMESERLQDIYERLDELDAATAETKAARLLHGLGFSPEMQQRPCKDFSGGWRMRVSLARALYVKPTLLLLDEPTNHLDLDACVWLEEELKKYKRILVMVSHSQDFMNGVCTNVIHLHKNTLVYYRGNYDAYVKTRSELEEHQMKRYNWEKDQMQHMKDYIARFGHGSAKLARQAQSKEKVLAKMVAGGLAEKVVSDKLVQFSFPDCGSVPPPVIMVQNVSFRYQPDKPLIYRNIDFGVDLETRVALVGPNGAGKSTLLKLIDGELVPTDGVIRKHAHVRVGRYHQHLKDHLDLSQSALQYMLSCYPEDKDEEDMRRSLGMYGLTGKQQICPIRNLSDGQRCRVIFAWLAFRRPHLLLMDEPTNHLDMETIDALASAINGFEGGIILVSHDFRLIRQVAREIWVCEKQGIHPWKGDILDYKAKLKKKIDK</sequence>
<dbReference type="FunFam" id="3.40.50.300:FF:000104">
    <property type="entry name" value="ATP-binding cassette sub-family F member 3"/>
    <property type="match status" value="1"/>
</dbReference>
<feature type="compositionally biased region" description="Basic residues" evidence="5">
    <location>
        <begin position="21"/>
        <end position="30"/>
    </location>
</feature>
<feature type="compositionally biased region" description="Basic and acidic residues" evidence="5">
    <location>
        <begin position="65"/>
        <end position="78"/>
    </location>
</feature>
<evidence type="ECO:0000256" key="2">
    <source>
        <dbReference type="ARBA" id="ARBA00022737"/>
    </source>
</evidence>
<keyword evidence="3" id="KW-0547">Nucleotide-binding</keyword>
<feature type="domain" description="ABC transporter" evidence="6">
    <location>
        <begin position="408"/>
        <end position="623"/>
    </location>
</feature>
<dbReference type="EMBL" id="CASHTH010002642">
    <property type="protein sequence ID" value="CAI8033119.1"/>
    <property type="molecule type" value="Genomic_DNA"/>
</dbReference>
<dbReference type="InterPro" id="IPR032781">
    <property type="entry name" value="ABC_tran_Xtn"/>
</dbReference>
<dbReference type="GO" id="GO:0016887">
    <property type="term" value="F:ATP hydrolysis activity"/>
    <property type="evidence" value="ECO:0007669"/>
    <property type="project" value="InterPro"/>
</dbReference>
<gene>
    <name evidence="7" type="ORF">GBAR_LOCUS18681</name>
</gene>
<keyword evidence="4 7" id="KW-0067">ATP-binding</keyword>
<dbReference type="Pfam" id="PF00005">
    <property type="entry name" value="ABC_tran"/>
    <property type="match status" value="2"/>
</dbReference>
<comment type="caution">
    <text evidence="7">The sequence shown here is derived from an EMBL/GenBank/DDBJ whole genome shotgun (WGS) entry which is preliminary data.</text>
</comment>
<dbReference type="Proteomes" id="UP001174909">
    <property type="component" value="Unassembled WGS sequence"/>
</dbReference>
<dbReference type="InterPro" id="IPR027417">
    <property type="entry name" value="P-loop_NTPase"/>
</dbReference>
<dbReference type="SUPFAM" id="SSF52540">
    <property type="entry name" value="P-loop containing nucleoside triphosphate hydrolases"/>
    <property type="match status" value="2"/>
</dbReference>
<feature type="region of interest" description="Disordered" evidence="5">
    <location>
        <begin position="1"/>
        <end position="81"/>
    </location>
</feature>
<name>A0AA35SP35_GEOBA</name>
<dbReference type="InterPro" id="IPR003439">
    <property type="entry name" value="ABC_transporter-like_ATP-bd"/>
</dbReference>
<dbReference type="FunFam" id="3.40.50.300:FF:000683">
    <property type="entry name" value="Abc transporter f family member 1"/>
    <property type="match status" value="1"/>
</dbReference>